<dbReference type="Gene3D" id="3.60.10.10">
    <property type="entry name" value="Endonuclease/exonuclease/phosphatase"/>
    <property type="match status" value="1"/>
</dbReference>
<dbReference type="PANTHER" id="PTHR11200:SF286">
    <property type="entry name" value="5-PHOSPHATASE, PUTATIVE (AFU_ORTHOLOGUE AFUA_5G07600)-RELATED"/>
    <property type="match status" value="1"/>
</dbReference>
<protein>
    <recommendedName>
        <fullName evidence="2">Inositol polyphosphate-related phosphatase domain-containing protein</fullName>
    </recommendedName>
</protein>
<dbReference type="PANTHER" id="PTHR11200">
    <property type="entry name" value="INOSITOL 5-PHOSPHATASE"/>
    <property type="match status" value="1"/>
</dbReference>
<keyword evidence="1" id="KW-1133">Transmembrane helix</keyword>
<organism evidence="3 4">
    <name type="scientific">Pestalotiopsis fici (strain W106-1 / CGMCC3.15140)</name>
    <dbReference type="NCBI Taxonomy" id="1229662"/>
    <lineage>
        <taxon>Eukaryota</taxon>
        <taxon>Fungi</taxon>
        <taxon>Dikarya</taxon>
        <taxon>Ascomycota</taxon>
        <taxon>Pezizomycotina</taxon>
        <taxon>Sordariomycetes</taxon>
        <taxon>Xylariomycetidae</taxon>
        <taxon>Amphisphaeriales</taxon>
        <taxon>Sporocadaceae</taxon>
        <taxon>Pestalotiopsis</taxon>
    </lineage>
</organism>
<evidence type="ECO:0000313" key="3">
    <source>
        <dbReference type="EMBL" id="ETS77852.1"/>
    </source>
</evidence>
<dbReference type="GO" id="GO:0046856">
    <property type="term" value="P:phosphatidylinositol dephosphorylation"/>
    <property type="evidence" value="ECO:0007669"/>
    <property type="project" value="InterPro"/>
</dbReference>
<evidence type="ECO:0000256" key="1">
    <source>
        <dbReference type="SAM" id="Phobius"/>
    </source>
</evidence>
<dbReference type="STRING" id="1229662.W3WXK4"/>
<dbReference type="GO" id="GO:0004439">
    <property type="term" value="F:phosphatidylinositol-4,5-bisphosphate 5-phosphatase activity"/>
    <property type="evidence" value="ECO:0007669"/>
    <property type="project" value="TreeGrafter"/>
</dbReference>
<dbReference type="HOGENOM" id="CLU_025224_1_0_1"/>
<dbReference type="RefSeq" id="XP_007836686.1">
    <property type="nucleotide sequence ID" value="XM_007838495.1"/>
</dbReference>
<dbReference type="GeneID" id="19274927"/>
<dbReference type="OrthoDB" id="62798at2759"/>
<dbReference type="SMART" id="SM00128">
    <property type="entry name" value="IPPc"/>
    <property type="match status" value="1"/>
</dbReference>
<dbReference type="AlphaFoldDB" id="W3WXK4"/>
<dbReference type="Pfam" id="PF22669">
    <property type="entry name" value="Exo_endo_phos2"/>
    <property type="match status" value="1"/>
</dbReference>
<keyword evidence="1" id="KW-0812">Transmembrane</keyword>
<sequence>MSDSASSEDFPSPPTVDIFYLTFNAGKDFISSTVFGNHVYNAFKESNVGTTFLPELVAFSLQELAPIADAFRGGYWLNPYVACYEAALNHATAKYIADEGRRDHRNGNVSHVSPRPYTLVKSCNVGMTGIMLFAQDPTAVSNVQMAETGFGAGDMANKGAVGLRLDFEKDNKTTELTFVSTHLAAMEWNLERRNKNWASVVSTLVFGDPKKIVAADESRHRSDGVFSEDQPLLFHSDTEKQLHDISIYKPGSHLFVAGDLNYRISQTTPPENAVFPELDPDSPHHYSRFLARDQLMLQQYQGNTLHGLSEAQIDFPPTYKLDIKDKKSGSRSRFSRDAEDDEVDWTFATHRWPGWCDRVLYMEVPLSKKNPKPEEYKIKVLKYDCLPPVRTSDHRAVYLRLRVPVLSTEELTPPSDSQYTAPGNIVDPRIQLPLAIEPEAWQHRMAVKKWEHFIGWSMAIGQSKQTILIASTLLLLGISSWYYRSRTAS</sequence>
<dbReference type="OMA" id="HRYPGWT"/>
<gene>
    <name evidence="3" type="ORF">PFICI_09914</name>
</gene>
<proteinExistence type="predicted"/>
<keyword evidence="4" id="KW-1185">Reference proteome</keyword>
<feature type="transmembrane region" description="Helical" evidence="1">
    <location>
        <begin position="466"/>
        <end position="483"/>
    </location>
</feature>
<reference evidence="4" key="1">
    <citation type="journal article" date="2015" name="BMC Genomics">
        <title>Genomic and transcriptomic analysis of the endophytic fungus Pestalotiopsis fici reveals its lifestyle and high potential for synthesis of natural products.</title>
        <authorList>
            <person name="Wang X."/>
            <person name="Zhang X."/>
            <person name="Liu L."/>
            <person name="Xiang M."/>
            <person name="Wang W."/>
            <person name="Sun X."/>
            <person name="Che Y."/>
            <person name="Guo L."/>
            <person name="Liu G."/>
            <person name="Guo L."/>
            <person name="Wang C."/>
            <person name="Yin W.B."/>
            <person name="Stadler M."/>
            <person name="Zhang X."/>
            <person name="Liu X."/>
        </authorList>
    </citation>
    <scope>NUCLEOTIDE SEQUENCE [LARGE SCALE GENOMIC DNA]</scope>
    <source>
        <strain evidence="4">W106-1 / CGMCC3.15140</strain>
    </source>
</reference>
<keyword evidence="1" id="KW-0472">Membrane</keyword>
<dbReference type="KEGG" id="pfy:PFICI_09914"/>
<dbReference type="InterPro" id="IPR046985">
    <property type="entry name" value="IP5"/>
</dbReference>
<feature type="domain" description="Inositol polyphosphate-related phosphatase" evidence="2">
    <location>
        <begin position="14"/>
        <end position="407"/>
    </location>
</feature>
<dbReference type="Proteomes" id="UP000030651">
    <property type="component" value="Unassembled WGS sequence"/>
</dbReference>
<name>W3WXK4_PESFW</name>
<dbReference type="InterPro" id="IPR036691">
    <property type="entry name" value="Endo/exonu/phosph_ase_sf"/>
</dbReference>
<evidence type="ECO:0000259" key="2">
    <source>
        <dbReference type="SMART" id="SM00128"/>
    </source>
</evidence>
<dbReference type="InParanoid" id="W3WXK4"/>
<dbReference type="EMBL" id="KI912115">
    <property type="protein sequence ID" value="ETS77852.1"/>
    <property type="molecule type" value="Genomic_DNA"/>
</dbReference>
<dbReference type="SUPFAM" id="SSF56219">
    <property type="entry name" value="DNase I-like"/>
    <property type="match status" value="1"/>
</dbReference>
<accession>W3WXK4</accession>
<evidence type="ECO:0000313" key="4">
    <source>
        <dbReference type="Proteomes" id="UP000030651"/>
    </source>
</evidence>
<dbReference type="InterPro" id="IPR000300">
    <property type="entry name" value="IPPc"/>
</dbReference>
<dbReference type="eggNOG" id="KOG0566">
    <property type="taxonomic scope" value="Eukaryota"/>
</dbReference>